<feature type="compositionally biased region" description="Polar residues" evidence="1">
    <location>
        <begin position="26"/>
        <end position="36"/>
    </location>
</feature>
<sequence>MLCEAHRGAARTSGVDDLDWRKRGESQTQISAQGTDGSDGRVEIQQDSTMTVVVPEITDESTEPSDTRIESVSVDT</sequence>
<gene>
    <name evidence="2" type="ORF">NDU88_008279</name>
</gene>
<proteinExistence type="predicted"/>
<evidence type="ECO:0000313" key="2">
    <source>
        <dbReference type="EMBL" id="KAJ1120104.1"/>
    </source>
</evidence>
<feature type="region of interest" description="Disordered" evidence="1">
    <location>
        <begin position="1"/>
        <end position="42"/>
    </location>
</feature>
<accession>A0AAV7NXD8</accession>
<evidence type="ECO:0000313" key="3">
    <source>
        <dbReference type="Proteomes" id="UP001066276"/>
    </source>
</evidence>
<protein>
    <submittedName>
        <fullName evidence="2">Uncharacterized protein</fullName>
    </submittedName>
</protein>
<organism evidence="2 3">
    <name type="scientific">Pleurodeles waltl</name>
    <name type="common">Iberian ribbed newt</name>
    <dbReference type="NCBI Taxonomy" id="8319"/>
    <lineage>
        <taxon>Eukaryota</taxon>
        <taxon>Metazoa</taxon>
        <taxon>Chordata</taxon>
        <taxon>Craniata</taxon>
        <taxon>Vertebrata</taxon>
        <taxon>Euteleostomi</taxon>
        <taxon>Amphibia</taxon>
        <taxon>Batrachia</taxon>
        <taxon>Caudata</taxon>
        <taxon>Salamandroidea</taxon>
        <taxon>Salamandridae</taxon>
        <taxon>Pleurodelinae</taxon>
        <taxon>Pleurodeles</taxon>
    </lineage>
</organism>
<dbReference type="AlphaFoldDB" id="A0AAV7NXD8"/>
<name>A0AAV7NXD8_PLEWA</name>
<dbReference type="Proteomes" id="UP001066276">
    <property type="component" value="Chromosome 8"/>
</dbReference>
<keyword evidence="3" id="KW-1185">Reference proteome</keyword>
<reference evidence="2" key="1">
    <citation type="journal article" date="2022" name="bioRxiv">
        <title>Sequencing and chromosome-scale assembly of the giantPleurodeles waltlgenome.</title>
        <authorList>
            <person name="Brown T."/>
            <person name="Elewa A."/>
            <person name="Iarovenko S."/>
            <person name="Subramanian E."/>
            <person name="Araus A.J."/>
            <person name="Petzold A."/>
            <person name="Susuki M."/>
            <person name="Suzuki K.-i.T."/>
            <person name="Hayashi T."/>
            <person name="Toyoda A."/>
            <person name="Oliveira C."/>
            <person name="Osipova E."/>
            <person name="Leigh N.D."/>
            <person name="Simon A."/>
            <person name="Yun M.H."/>
        </authorList>
    </citation>
    <scope>NUCLEOTIDE SEQUENCE</scope>
    <source>
        <strain evidence="2">20211129_DDA</strain>
        <tissue evidence="2">Liver</tissue>
    </source>
</reference>
<comment type="caution">
    <text evidence="2">The sequence shown here is derived from an EMBL/GenBank/DDBJ whole genome shotgun (WGS) entry which is preliminary data.</text>
</comment>
<dbReference type="EMBL" id="JANPWB010000012">
    <property type="protein sequence ID" value="KAJ1120104.1"/>
    <property type="molecule type" value="Genomic_DNA"/>
</dbReference>
<evidence type="ECO:0000256" key="1">
    <source>
        <dbReference type="SAM" id="MobiDB-lite"/>
    </source>
</evidence>